<sequence>MINFLKAETSPISPWSRSAIVFACVTLALAACQPSTDQEKSKLINHRSVTAQDAQASSSGLSELALLGKKLFFDPALSGSGKMSCATCHDPANAYGPPNNLAVQLGGADLKTQGLRAVPSLRYVLNRTPFWSKQFVSNPVERLIETDSPPVGGLTWDGRFNTLHEQASAPLLAANEMANESPNSVISKVAKSAYATDFAHAFGQNVWQDPARAFNGLLLAIERFELEDASFHPYTSKFDQTLKGQATLSASELKGLQLFSAPDKGNCASCHLAVSGADHSAPLFTDFSFSALGAPRNPQIIANRNRQFYDLGLCGPSRIDQQKKHEYCGMFKTPGLRNVANRRVFMHNGVFNDLESVVRFYVERDTKPEKWYPKNSDGSVNKFNDLPVNLRSNVDTLDVPLNRKKSDSPALSDEEIKDVVAFLKTLSDQ</sequence>
<dbReference type="InterPro" id="IPR009056">
    <property type="entry name" value="Cyt_c-like_dom"/>
</dbReference>
<dbReference type="AlphaFoldDB" id="A0A2S9GXP8"/>
<proteinExistence type="predicted"/>
<dbReference type="SUPFAM" id="SSF46626">
    <property type="entry name" value="Cytochrome c"/>
    <property type="match status" value="2"/>
</dbReference>
<dbReference type="RefSeq" id="WP_105532610.1">
    <property type="nucleotide sequence ID" value="NZ_PUGF01000013.1"/>
</dbReference>
<keyword evidence="4" id="KW-0732">Signal</keyword>
<dbReference type="GO" id="GO:0004130">
    <property type="term" value="F:cytochrome-c peroxidase activity"/>
    <property type="evidence" value="ECO:0007669"/>
    <property type="project" value="TreeGrafter"/>
</dbReference>
<comment type="caution">
    <text evidence="9">The sequence shown here is derived from an EMBL/GenBank/DDBJ whole genome shotgun (WGS) entry which is preliminary data.</text>
</comment>
<dbReference type="OrthoDB" id="9805202at2"/>
<protein>
    <submittedName>
        <fullName evidence="9">Cytochrome c peroxidase</fullName>
    </submittedName>
</protein>
<dbReference type="InterPro" id="IPR051395">
    <property type="entry name" value="Cytochrome_c_Peroxidase/MauG"/>
</dbReference>
<keyword evidence="3 7" id="KW-0479">Metal-binding</keyword>
<dbReference type="GO" id="GO:0046872">
    <property type="term" value="F:metal ion binding"/>
    <property type="evidence" value="ECO:0007669"/>
    <property type="project" value="UniProtKB-KW"/>
</dbReference>
<evidence type="ECO:0000256" key="5">
    <source>
        <dbReference type="ARBA" id="ARBA00023002"/>
    </source>
</evidence>
<dbReference type="Gene3D" id="1.10.760.10">
    <property type="entry name" value="Cytochrome c-like domain"/>
    <property type="match status" value="2"/>
</dbReference>
<dbReference type="PANTHER" id="PTHR30600">
    <property type="entry name" value="CYTOCHROME C PEROXIDASE-RELATED"/>
    <property type="match status" value="1"/>
</dbReference>
<dbReference type="SMR" id="A0A2S9GXP8"/>
<dbReference type="Proteomes" id="UP000237839">
    <property type="component" value="Unassembled WGS sequence"/>
</dbReference>
<dbReference type="InterPro" id="IPR004852">
    <property type="entry name" value="Di-haem_cyt_c_peroxidsae"/>
</dbReference>
<keyword evidence="2 7" id="KW-0349">Heme</keyword>
<comment type="subcellular location">
    <subcellularLocation>
        <location evidence="1">Cell envelope</location>
    </subcellularLocation>
</comment>
<evidence type="ECO:0000256" key="3">
    <source>
        <dbReference type="ARBA" id="ARBA00022723"/>
    </source>
</evidence>
<keyword evidence="10" id="KW-1185">Reference proteome</keyword>
<dbReference type="EMBL" id="PUGF01000013">
    <property type="protein sequence ID" value="PRC92489.1"/>
    <property type="molecule type" value="Genomic_DNA"/>
</dbReference>
<gene>
    <name evidence="9" type="ORF">S2091_2864</name>
</gene>
<feature type="domain" description="Cytochrome c" evidence="8">
    <location>
        <begin position="250"/>
        <end position="427"/>
    </location>
</feature>
<dbReference type="InterPro" id="IPR036909">
    <property type="entry name" value="Cyt_c-like_dom_sf"/>
</dbReference>
<evidence type="ECO:0000256" key="7">
    <source>
        <dbReference type="PROSITE-ProRule" id="PRU00433"/>
    </source>
</evidence>
<dbReference type="GO" id="GO:0030313">
    <property type="term" value="C:cell envelope"/>
    <property type="evidence" value="ECO:0007669"/>
    <property type="project" value="UniProtKB-SubCell"/>
</dbReference>
<keyword evidence="6 7" id="KW-0408">Iron</keyword>
<keyword evidence="9" id="KW-0575">Peroxidase</keyword>
<dbReference type="Pfam" id="PF03150">
    <property type="entry name" value="CCP_MauG"/>
    <property type="match status" value="1"/>
</dbReference>
<dbReference type="PROSITE" id="PS51007">
    <property type="entry name" value="CYTC"/>
    <property type="match status" value="2"/>
</dbReference>
<feature type="domain" description="Cytochrome c" evidence="8">
    <location>
        <begin position="63"/>
        <end position="176"/>
    </location>
</feature>
<evidence type="ECO:0000256" key="6">
    <source>
        <dbReference type="ARBA" id="ARBA00023004"/>
    </source>
</evidence>
<name>A0A2S9GXP8_9BURK</name>
<evidence type="ECO:0000259" key="8">
    <source>
        <dbReference type="PROSITE" id="PS51007"/>
    </source>
</evidence>
<dbReference type="GO" id="GO:0020037">
    <property type="term" value="F:heme binding"/>
    <property type="evidence" value="ECO:0007669"/>
    <property type="project" value="InterPro"/>
</dbReference>
<evidence type="ECO:0000256" key="4">
    <source>
        <dbReference type="ARBA" id="ARBA00022729"/>
    </source>
</evidence>
<keyword evidence="5" id="KW-0560">Oxidoreductase</keyword>
<organism evidence="9 10">
    <name type="scientific">Solimicrobium silvestre</name>
    <dbReference type="NCBI Taxonomy" id="2099400"/>
    <lineage>
        <taxon>Bacteria</taxon>
        <taxon>Pseudomonadati</taxon>
        <taxon>Pseudomonadota</taxon>
        <taxon>Betaproteobacteria</taxon>
        <taxon>Burkholderiales</taxon>
        <taxon>Oxalobacteraceae</taxon>
        <taxon>Solimicrobium</taxon>
    </lineage>
</organism>
<evidence type="ECO:0000256" key="2">
    <source>
        <dbReference type="ARBA" id="ARBA00022617"/>
    </source>
</evidence>
<accession>A0A2S9GXP8</accession>
<dbReference type="PANTHER" id="PTHR30600:SF10">
    <property type="entry name" value="BLL6722 PROTEIN"/>
    <property type="match status" value="1"/>
</dbReference>
<evidence type="ECO:0000313" key="9">
    <source>
        <dbReference type="EMBL" id="PRC92489.1"/>
    </source>
</evidence>
<reference evidence="9 10" key="1">
    <citation type="submission" date="2018-02" db="EMBL/GenBank/DDBJ databases">
        <title>Solimicrobium silvestre gen. nov., sp. nov., isolated from alpine forest soil.</title>
        <authorList>
            <person name="Margesin R."/>
            <person name="Albuquerque L."/>
            <person name="Zhang D.-C."/>
            <person name="Froufe H.J.C."/>
            <person name="Severino R."/>
            <person name="Roxo I."/>
            <person name="Egas C."/>
            <person name="Da Costa M.S."/>
        </authorList>
    </citation>
    <scope>NUCLEOTIDE SEQUENCE [LARGE SCALE GENOMIC DNA]</scope>
    <source>
        <strain evidence="9 10">S20-91</strain>
    </source>
</reference>
<evidence type="ECO:0000256" key="1">
    <source>
        <dbReference type="ARBA" id="ARBA00004196"/>
    </source>
</evidence>
<evidence type="ECO:0000313" key="10">
    <source>
        <dbReference type="Proteomes" id="UP000237839"/>
    </source>
</evidence>
<dbReference type="GO" id="GO:0009055">
    <property type="term" value="F:electron transfer activity"/>
    <property type="evidence" value="ECO:0007669"/>
    <property type="project" value="InterPro"/>
</dbReference>
<dbReference type="PROSITE" id="PS51257">
    <property type="entry name" value="PROKAR_LIPOPROTEIN"/>
    <property type="match status" value="1"/>
</dbReference>